<sequence>MKTRIAPRLSRGATALLAATLALGLAACGSDDDKKEGASAAVAECPWEADESVTAKARIAWQAIPNADVVVKDLGLLEACLPNAEITWVQASSGGQVIEWYGGDQVDLGLMGSSPAARSASSPTVDDVDIQTIWVHDVIGDAESLIVKDEAIEEVADLEGRTIGVPFASTAHYSLLQAISEAGLDATKDVKVINLEPDNMPAAWQGDEIDGVWVWDPVQSQLLSDGGTRILSSKDTAEKGWPTFDVGTVTTAFATENPEFLATWAQAQDHAVRLIKDDPATAAESVGVVLGIDPGEAEKQFAGLVFLTAEEQAGPDYLGGKLASDLFTAAGFLLEQGEIEKVSPKADYVSRVNAEPASSVANG</sequence>
<accession>A0A4U2YLD2</accession>
<dbReference type="SUPFAM" id="SSF53850">
    <property type="entry name" value="Periplasmic binding protein-like II"/>
    <property type="match status" value="1"/>
</dbReference>
<feature type="chain" id="PRO_5038751093" evidence="4">
    <location>
        <begin position="19"/>
        <end position="363"/>
    </location>
</feature>
<feature type="signal peptide" evidence="4">
    <location>
        <begin position="1"/>
        <end position="18"/>
    </location>
</feature>
<name>A0A4U2YLD2_9ACTN</name>
<evidence type="ECO:0000313" key="5">
    <source>
        <dbReference type="EMBL" id="TKI61302.1"/>
    </source>
</evidence>
<keyword evidence="6" id="KW-1185">Reference proteome</keyword>
<dbReference type="GO" id="GO:0042597">
    <property type="term" value="C:periplasmic space"/>
    <property type="evidence" value="ECO:0007669"/>
    <property type="project" value="UniProtKB-SubCell"/>
</dbReference>
<evidence type="ECO:0000256" key="3">
    <source>
        <dbReference type="ARBA" id="ARBA00022729"/>
    </source>
</evidence>
<evidence type="ECO:0000256" key="1">
    <source>
        <dbReference type="ARBA" id="ARBA00004418"/>
    </source>
</evidence>
<dbReference type="RefSeq" id="WP_137066141.1">
    <property type="nucleotide sequence ID" value="NZ_CP040748.1"/>
</dbReference>
<evidence type="ECO:0000313" key="6">
    <source>
        <dbReference type="Proteomes" id="UP000307808"/>
    </source>
</evidence>
<comment type="similarity">
    <text evidence="2">Belongs to the bacterial solute-binding protein SsuA/TauA family.</text>
</comment>
<keyword evidence="3 4" id="KW-0732">Signal</keyword>
<dbReference type="Proteomes" id="UP000307808">
    <property type="component" value="Unassembled WGS sequence"/>
</dbReference>
<dbReference type="Pfam" id="PF13379">
    <property type="entry name" value="NMT1_2"/>
    <property type="match status" value="1"/>
</dbReference>
<comment type="caution">
    <text evidence="5">The sequence shown here is derived from an EMBL/GenBank/DDBJ whole genome shotgun (WGS) entry which is preliminary data.</text>
</comment>
<evidence type="ECO:0000256" key="4">
    <source>
        <dbReference type="SAM" id="SignalP"/>
    </source>
</evidence>
<protein>
    <submittedName>
        <fullName evidence="5">Glycine/betaine ABC transporter substrate-binding protein</fullName>
    </submittedName>
</protein>
<dbReference type="AlphaFoldDB" id="A0A4U2YLD2"/>
<comment type="subcellular location">
    <subcellularLocation>
        <location evidence="1">Periplasm</location>
    </subcellularLocation>
</comment>
<evidence type="ECO:0000256" key="2">
    <source>
        <dbReference type="ARBA" id="ARBA00010742"/>
    </source>
</evidence>
<proteinExistence type="inferred from homology"/>
<gene>
    <name evidence="5" type="ORF">FC770_10760</name>
</gene>
<dbReference type="Gene3D" id="3.40.190.10">
    <property type="entry name" value="Periplasmic binding protein-like II"/>
    <property type="match status" value="2"/>
</dbReference>
<dbReference type="GO" id="GO:0042918">
    <property type="term" value="P:alkanesulfonate transmembrane transport"/>
    <property type="evidence" value="ECO:0007669"/>
    <property type="project" value="TreeGrafter"/>
</dbReference>
<dbReference type="OrthoDB" id="286202at2"/>
<organism evidence="5 6">
    <name type="scientific">Nocardioides jishulii</name>
    <dbReference type="NCBI Taxonomy" id="2575440"/>
    <lineage>
        <taxon>Bacteria</taxon>
        <taxon>Bacillati</taxon>
        <taxon>Actinomycetota</taxon>
        <taxon>Actinomycetes</taxon>
        <taxon>Propionibacteriales</taxon>
        <taxon>Nocardioidaceae</taxon>
        <taxon>Nocardioides</taxon>
    </lineage>
</organism>
<reference evidence="5 6" key="1">
    <citation type="submission" date="2019-04" db="EMBL/GenBank/DDBJ databases">
        <authorList>
            <person name="Dong K."/>
        </authorList>
    </citation>
    <scope>NUCLEOTIDE SEQUENCE [LARGE SCALE GENOMIC DNA]</scope>
    <source>
        <strain evidence="6">dk3543</strain>
    </source>
</reference>
<dbReference type="EMBL" id="SZPY01000003">
    <property type="protein sequence ID" value="TKI61302.1"/>
    <property type="molecule type" value="Genomic_DNA"/>
</dbReference>
<dbReference type="PANTHER" id="PTHR30024">
    <property type="entry name" value="ALIPHATIC SULFONATES-BINDING PROTEIN-RELATED"/>
    <property type="match status" value="1"/>
</dbReference>
<dbReference type="PANTHER" id="PTHR30024:SF47">
    <property type="entry name" value="TAURINE-BINDING PERIPLASMIC PROTEIN"/>
    <property type="match status" value="1"/>
</dbReference>
<dbReference type="PROSITE" id="PS51257">
    <property type="entry name" value="PROKAR_LIPOPROTEIN"/>
    <property type="match status" value="1"/>
</dbReference>